<reference evidence="1" key="1">
    <citation type="submission" date="2019-10" db="EMBL/GenBank/DDBJ databases">
        <authorList>
            <consortium name="DOE Joint Genome Institute"/>
            <person name="Kuo A."/>
            <person name="Miyauchi S."/>
            <person name="Kiss E."/>
            <person name="Drula E."/>
            <person name="Kohler A."/>
            <person name="Sanchez-Garcia M."/>
            <person name="Andreopoulos B."/>
            <person name="Barry K.W."/>
            <person name="Bonito G."/>
            <person name="Buee M."/>
            <person name="Carver A."/>
            <person name="Chen C."/>
            <person name="Cichocki N."/>
            <person name="Clum A."/>
            <person name="Culley D."/>
            <person name="Crous P.W."/>
            <person name="Fauchery L."/>
            <person name="Girlanda M."/>
            <person name="Hayes R."/>
            <person name="Keri Z."/>
            <person name="Labutti K."/>
            <person name="Lipzen A."/>
            <person name="Lombard V."/>
            <person name="Magnuson J."/>
            <person name="Maillard F."/>
            <person name="Morin E."/>
            <person name="Murat C."/>
            <person name="Nolan M."/>
            <person name="Ohm R."/>
            <person name="Pangilinan J."/>
            <person name="Pereira M."/>
            <person name="Perotto S."/>
            <person name="Peter M."/>
            <person name="Riley R."/>
            <person name="Sitrit Y."/>
            <person name="Stielow B."/>
            <person name="Szollosi G."/>
            <person name="Zifcakova L."/>
            <person name="Stursova M."/>
            <person name="Spatafora J.W."/>
            <person name="Tedersoo L."/>
            <person name="Vaario L.-M."/>
            <person name="Yamada A."/>
            <person name="Yan M."/>
            <person name="Wang P."/>
            <person name="Xu J."/>
            <person name="Bruns T."/>
            <person name="Baldrian P."/>
            <person name="Vilgalys R."/>
            <person name="Henrissat B."/>
            <person name="Grigoriev I.V."/>
            <person name="Hibbett D."/>
            <person name="Nagy L.G."/>
            <person name="Martin F.M."/>
        </authorList>
    </citation>
    <scope>NUCLEOTIDE SEQUENCE</scope>
    <source>
        <strain evidence="1">P2</strain>
    </source>
</reference>
<organism evidence="1 2">
    <name type="scientific">Thelephora ganbajun</name>
    <name type="common">Ganba fungus</name>
    <dbReference type="NCBI Taxonomy" id="370292"/>
    <lineage>
        <taxon>Eukaryota</taxon>
        <taxon>Fungi</taxon>
        <taxon>Dikarya</taxon>
        <taxon>Basidiomycota</taxon>
        <taxon>Agaricomycotina</taxon>
        <taxon>Agaricomycetes</taxon>
        <taxon>Thelephorales</taxon>
        <taxon>Thelephoraceae</taxon>
        <taxon>Thelephora</taxon>
    </lineage>
</organism>
<reference evidence="1" key="2">
    <citation type="journal article" date="2020" name="Nat. Commun.">
        <title>Large-scale genome sequencing of mycorrhizal fungi provides insights into the early evolution of symbiotic traits.</title>
        <authorList>
            <person name="Miyauchi S."/>
            <person name="Kiss E."/>
            <person name="Kuo A."/>
            <person name="Drula E."/>
            <person name="Kohler A."/>
            <person name="Sanchez-Garcia M."/>
            <person name="Morin E."/>
            <person name="Andreopoulos B."/>
            <person name="Barry K.W."/>
            <person name="Bonito G."/>
            <person name="Buee M."/>
            <person name="Carver A."/>
            <person name="Chen C."/>
            <person name="Cichocki N."/>
            <person name="Clum A."/>
            <person name="Culley D."/>
            <person name="Crous P.W."/>
            <person name="Fauchery L."/>
            <person name="Girlanda M."/>
            <person name="Hayes R.D."/>
            <person name="Keri Z."/>
            <person name="LaButti K."/>
            <person name="Lipzen A."/>
            <person name="Lombard V."/>
            <person name="Magnuson J."/>
            <person name="Maillard F."/>
            <person name="Murat C."/>
            <person name="Nolan M."/>
            <person name="Ohm R.A."/>
            <person name="Pangilinan J."/>
            <person name="Pereira M.F."/>
            <person name="Perotto S."/>
            <person name="Peter M."/>
            <person name="Pfister S."/>
            <person name="Riley R."/>
            <person name="Sitrit Y."/>
            <person name="Stielow J.B."/>
            <person name="Szollosi G."/>
            <person name="Zifcakova L."/>
            <person name="Stursova M."/>
            <person name="Spatafora J.W."/>
            <person name="Tedersoo L."/>
            <person name="Vaario L.M."/>
            <person name="Yamada A."/>
            <person name="Yan M."/>
            <person name="Wang P."/>
            <person name="Xu J."/>
            <person name="Bruns T."/>
            <person name="Baldrian P."/>
            <person name="Vilgalys R."/>
            <person name="Dunand C."/>
            <person name="Henrissat B."/>
            <person name="Grigoriev I.V."/>
            <person name="Hibbett D."/>
            <person name="Nagy L.G."/>
            <person name="Martin F.M."/>
        </authorList>
    </citation>
    <scope>NUCLEOTIDE SEQUENCE</scope>
    <source>
        <strain evidence="1">P2</strain>
    </source>
</reference>
<evidence type="ECO:0000313" key="2">
    <source>
        <dbReference type="Proteomes" id="UP000886501"/>
    </source>
</evidence>
<dbReference type="Proteomes" id="UP000886501">
    <property type="component" value="Unassembled WGS sequence"/>
</dbReference>
<proteinExistence type="predicted"/>
<keyword evidence="2" id="KW-1185">Reference proteome</keyword>
<protein>
    <submittedName>
        <fullName evidence="1">Uncharacterized protein</fullName>
    </submittedName>
</protein>
<evidence type="ECO:0000313" key="1">
    <source>
        <dbReference type="EMBL" id="KAF9649746.1"/>
    </source>
</evidence>
<accession>A0ACB6ZJ95</accession>
<sequence length="232" mass="25713">MTPHSTSGLSSILEDGRLKPGIYKIQNIRSETYLDIEVHTREVCCRPAKDLEEGRGFKWEVKTLGGGYTVEFVEPGKPEQFCTRPGRLGDFPLVVAAYPVAWRVEVVDDAKHRDFEYVRFCWGGTNLAWNLDFGSKLNGAKVSVMVDDGHTPRRIWKLIPVKVEGVFTSSQSSSGTLGSGPLPPYDGDATGQSSTRTQHVEPEHDEFGTIVKEITVVTSIVTTHKKYRVGDA</sequence>
<gene>
    <name evidence="1" type="ORF">BDM02DRAFT_3128113</name>
</gene>
<dbReference type="EMBL" id="MU117993">
    <property type="protein sequence ID" value="KAF9649746.1"/>
    <property type="molecule type" value="Genomic_DNA"/>
</dbReference>
<comment type="caution">
    <text evidence="1">The sequence shown here is derived from an EMBL/GenBank/DDBJ whole genome shotgun (WGS) entry which is preliminary data.</text>
</comment>
<name>A0ACB6ZJ95_THEGA</name>